<dbReference type="GO" id="GO:0005737">
    <property type="term" value="C:cytoplasm"/>
    <property type="evidence" value="ECO:0007669"/>
    <property type="project" value="TreeGrafter"/>
</dbReference>
<proteinExistence type="inferred from homology"/>
<feature type="domain" description="Tyrosine specific protein phosphatases" evidence="3">
    <location>
        <begin position="181"/>
        <end position="244"/>
    </location>
</feature>
<name>A0AAN7CFK3_9PEZI</name>
<reference evidence="4" key="2">
    <citation type="submission" date="2023-05" db="EMBL/GenBank/DDBJ databases">
        <authorList>
            <consortium name="Lawrence Berkeley National Laboratory"/>
            <person name="Steindorff A."/>
            <person name="Hensen N."/>
            <person name="Bonometti L."/>
            <person name="Westerberg I."/>
            <person name="Brannstrom I.O."/>
            <person name="Guillou S."/>
            <person name="Cros-Aarteil S."/>
            <person name="Calhoun S."/>
            <person name="Haridas S."/>
            <person name="Kuo A."/>
            <person name="Mondo S."/>
            <person name="Pangilinan J."/>
            <person name="Riley R."/>
            <person name="Labutti K."/>
            <person name="Andreopoulos B."/>
            <person name="Lipzen A."/>
            <person name="Chen C."/>
            <person name="Yanf M."/>
            <person name="Daum C."/>
            <person name="Ng V."/>
            <person name="Clum A."/>
            <person name="Ohm R."/>
            <person name="Martin F."/>
            <person name="Silar P."/>
            <person name="Natvig D."/>
            <person name="Lalanne C."/>
            <person name="Gautier V."/>
            <person name="Ament-Velasquez S.L."/>
            <person name="Kruys A."/>
            <person name="Hutchinson M.I."/>
            <person name="Powell A.J."/>
            <person name="Barry K."/>
            <person name="Miller A.N."/>
            <person name="Grigoriev I.V."/>
            <person name="Debuchy R."/>
            <person name="Gladieux P."/>
            <person name="Thoren M.H."/>
            <person name="Johannesson H."/>
        </authorList>
    </citation>
    <scope>NUCLEOTIDE SEQUENCE</scope>
    <source>
        <strain evidence="4">CBS 532.94</strain>
    </source>
</reference>
<dbReference type="GO" id="GO:0140096">
    <property type="term" value="F:catalytic activity, acting on a protein"/>
    <property type="evidence" value="ECO:0007669"/>
    <property type="project" value="UniProtKB-ARBA"/>
</dbReference>
<evidence type="ECO:0000256" key="2">
    <source>
        <dbReference type="SAM" id="MobiDB-lite"/>
    </source>
</evidence>
<evidence type="ECO:0000313" key="5">
    <source>
        <dbReference type="Proteomes" id="UP001303760"/>
    </source>
</evidence>
<feature type="region of interest" description="Disordered" evidence="2">
    <location>
        <begin position="1"/>
        <end position="30"/>
    </location>
</feature>
<dbReference type="CDD" id="cd14498">
    <property type="entry name" value="DSP"/>
    <property type="match status" value="1"/>
</dbReference>
<feature type="compositionally biased region" description="Gly residues" evidence="2">
    <location>
        <begin position="286"/>
        <end position="295"/>
    </location>
</feature>
<dbReference type="InterPro" id="IPR000387">
    <property type="entry name" value="Tyr_Pase_dom"/>
</dbReference>
<dbReference type="PANTHER" id="PTHR46588:SF1">
    <property type="entry name" value="SERINE_THREONINE_TYROSINE-INTERACTING PROTEIN"/>
    <property type="match status" value="1"/>
</dbReference>
<evidence type="ECO:0000259" key="3">
    <source>
        <dbReference type="PROSITE" id="PS50056"/>
    </source>
</evidence>
<dbReference type="PANTHER" id="PTHR46588">
    <property type="entry name" value="SERINE/THREONINE/TYROSINE-INTERACTING PROTEIN"/>
    <property type="match status" value="1"/>
</dbReference>
<dbReference type="AlphaFoldDB" id="A0AAN7CFK3"/>
<dbReference type="EMBL" id="MU860031">
    <property type="protein sequence ID" value="KAK4240880.1"/>
    <property type="molecule type" value="Genomic_DNA"/>
</dbReference>
<dbReference type="Gene3D" id="3.90.190.10">
    <property type="entry name" value="Protein tyrosine phosphatase superfamily"/>
    <property type="match status" value="1"/>
</dbReference>
<feature type="region of interest" description="Disordered" evidence="2">
    <location>
        <begin position="285"/>
        <end position="312"/>
    </location>
</feature>
<gene>
    <name evidence="4" type="ORF">C8A03DRAFT_30956</name>
</gene>
<comment type="similarity">
    <text evidence="1">Belongs to the protein-tyrosine phosphatase family. Non-receptor class subfamily.</text>
</comment>
<evidence type="ECO:0000256" key="1">
    <source>
        <dbReference type="ARBA" id="ARBA00009649"/>
    </source>
</evidence>
<evidence type="ECO:0000313" key="4">
    <source>
        <dbReference type="EMBL" id="KAK4240880.1"/>
    </source>
</evidence>
<dbReference type="PROSITE" id="PS50056">
    <property type="entry name" value="TYR_PHOSPHATASE_2"/>
    <property type="match status" value="1"/>
</dbReference>
<dbReference type="InterPro" id="IPR029021">
    <property type="entry name" value="Prot-tyrosine_phosphatase-like"/>
</dbReference>
<dbReference type="InterPro" id="IPR000340">
    <property type="entry name" value="Dual-sp_phosphatase_cat-dom"/>
</dbReference>
<feature type="compositionally biased region" description="Polar residues" evidence="2">
    <location>
        <begin position="1"/>
        <end position="12"/>
    </location>
</feature>
<dbReference type="GO" id="GO:1990444">
    <property type="term" value="F:F-box domain binding"/>
    <property type="evidence" value="ECO:0007669"/>
    <property type="project" value="TreeGrafter"/>
</dbReference>
<accession>A0AAN7CFK3</accession>
<dbReference type="InterPro" id="IPR052449">
    <property type="entry name" value="STYX-Interacting_Phosphatase"/>
</dbReference>
<protein>
    <submittedName>
        <fullName evidence="4">Protein-tyrosine phosphatase-like protein</fullName>
    </submittedName>
</protein>
<dbReference type="GO" id="GO:0062026">
    <property type="term" value="P:negative regulation of SCF-dependent proteasomal ubiquitin-dependent catabolic process"/>
    <property type="evidence" value="ECO:0007669"/>
    <property type="project" value="TreeGrafter"/>
</dbReference>
<dbReference type="SUPFAM" id="SSF52799">
    <property type="entry name" value="(Phosphotyrosine protein) phosphatases II"/>
    <property type="match status" value="1"/>
</dbReference>
<keyword evidence="5" id="KW-1185">Reference proteome</keyword>
<dbReference type="Pfam" id="PF00782">
    <property type="entry name" value="DSPc"/>
    <property type="match status" value="1"/>
</dbReference>
<dbReference type="Proteomes" id="UP001303760">
    <property type="component" value="Unassembled WGS sequence"/>
</dbReference>
<sequence length="339" mass="36628">MNNLHGSLQPTAQPAAPYSSRAPSPPHIHVPPFIPNLKQFPGDAYPQPNNITMSITPSLAAAHVTGLSPADVHVITRGSGAAQTARDGANAWVYAARRRAQPVLDYLYLGPVSAAKDRAFLVREGITMVLCTCDPRFGELMVNGVRRAVEGLLVDDLEEVVEVDTVDVVYDEPGGMMSAFEVVLERINAHVLAVNRSAEGRRRGKVLVCCETGNDRSATVVAAYLMAMYGLDTVAAVQFVQLQRFCVTLGDGVKFVLQAYGDILRAKADVGAMRWDSQCQCQQRGGRLGGGGSVGGTSKRRIELTSQDGEEKVDGMITDEMDEERYASRAFAPFVERDA</sequence>
<reference evidence="4" key="1">
    <citation type="journal article" date="2023" name="Mol. Phylogenet. Evol.">
        <title>Genome-scale phylogeny and comparative genomics of the fungal order Sordariales.</title>
        <authorList>
            <person name="Hensen N."/>
            <person name="Bonometti L."/>
            <person name="Westerberg I."/>
            <person name="Brannstrom I.O."/>
            <person name="Guillou S."/>
            <person name="Cros-Aarteil S."/>
            <person name="Calhoun S."/>
            <person name="Haridas S."/>
            <person name="Kuo A."/>
            <person name="Mondo S."/>
            <person name="Pangilinan J."/>
            <person name="Riley R."/>
            <person name="LaButti K."/>
            <person name="Andreopoulos B."/>
            <person name="Lipzen A."/>
            <person name="Chen C."/>
            <person name="Yan M."/>
            <person name="Daum C."/>
            <person name="Ng V."/>
            <person name="Clum A."/>
            <person name="Steindorff A."/>
            <person name="Ohm R.A."/>
            <person name="Martin F."/>
            <person name="Silar P."/>
            <person name="Natvig D.O."/>
            <person name="Lalanne C."/>
            <person name="Gautier V."/>
            <person name="Ament-Velasquez S.L."/>
            <person name="Kruys A."/>
            <person name="Hutchinson M.I."/>
            <person name="Powell A.J."/>
            <person name="Barry K."/>
            <person name="Miller A.N."/>
            <person name="Grigoriev I.V."/>
            <person name="Debuchy R."/>
            <person name="Gladieux P."/>
            <person name="Hiltunen Thoren M."/>
            <person name="Johannesson H."/>
        </authorList>
    </citation>
    <scope>NUCLEOTIDE SEQUENCE</scope>
    <source>
        <strain evidence="4">CBS 532.94</strain>
    </source>
</reference>
<dbReference type="InterPro" id="IPR020422">
    <property type="entry name" value="TYR_PHOSPHATASE_DUAL_dom"/>
</dbReference>
<dbReference type="GO" id="GO:0070372">
    <property type="term" value="P:regulation of ERK1 and ERK2 cascade"/>
    <property type="evidence" value="ECO:0007669"/>
    <property type="project" value="TreeGrafter"/>
</dbReference>
<dbReference type="GO" id="GO:0005654">
    <property type="term" value="C:nucleoplasm"/>
    <property type="evidence" value="ECO:0007669"/>
    <property type="project" value="TreeGrafter"/>
</dbReference>
<dbReference type="SMART" id="SM00195">
    <property type="entry name" value="DSPc"/>
    <property type="match status" value="1"/>
</dbReference>
<comment type="caution">
    <text evidence="4">The sequence shown here is derived from an EMBL/GenBank/DDBJ whole genome shotgun (WGS) entry which is preliminary data.</text>
</comment>
<organism evidence="4 5">
    <name type="scientific">Achaetomium macrosporum</name>
    <dbReference type="NCBI Taxonomy" id="79813"/>
    <lineage>
        <taxon>Eukaryota</taxon>
        <taxon>Fungi</taxon>
        <taxon>Dikarya</taxon>
        <taxon>Ascomycota</taxon>
        <taxon>Pezizomycotina</taxon>
        <taxon>Sordariomycetes</taxon>
        <taxon>Sordariomycetidae</taxon>
        <taxon>Sordariales</taxon>
        <taxon>Chaetomiaceae</taxon>
        <taxon>Achaetomium</taxon>
    </lineage>
</organism>